<evidence type="ECO:0000256" key="1">
    <source>
        <dbReference type="ARBA" id="ARBA00022801"/>
    </source>
</evidence>
<evidence type="ECO:0000313" key="4">
    <source>
        <dbReference type="Proteomes" id="UP001523369"/>
    </source>
</evidence>
<feature type="domain" description="Isochorismatase-like" evidence="2">
    <location>
        <begin position="24"/>
        <end position="199"/>
    </location>
</feature>
<dbReference type="InterPro" id="IPR036380">
    <property type="entry name" value="Isochorismatase-like_sf"/>
</dbReference>
<sequence>MTTADEAYERGSFGGAQRVGERPALIVVDLNLGFTDPASPLSCATDPAVQAVTELLDAARTAGRPVVFTTIAYDEAGERTAHAFIAKSPNLLLLRPGSRFTEIDPRIAPRPGEAVLSKLFASAFAGTSLAALLTAERCDSVVITGASTSGCVRATAVDALQHGYSVVVARDGVADRAADAHEASLRDLQAKYADVVDQATALSLLGK</sequence>
<protein>
    <submittedName>
        <fullName evidence="3">Isochorismatase family protein</fullName>
    </submittedName>
</protein>
<dbReference type="Pfam" id="PF00857">
    <property type="entry name" value="Isochorismatase"/>
    <property type="match status" value="1"/>
</dbReference>
<keyword evidence="1" id="KW-0378">Hydrolase</keyword>
<dbReference type="EMBL" id="JAMYJR010000001">
    <property type="protein sequence ID" value="MCO8269101.1"/>
    <property type="molecule type" value="Genomic_DNA"/>
</dbReference>
<reference evidence="3 4" key="1">
    <citation type="submission" date="2022-06" db="EMBL/GenBank/DDBJ databases">
        <title>New Species of the Genus Actinoplanes, ActinopZanes ferrugineus.</title>
        <authorList>
            <person name="Ding P."/>
        </authorList>
    </citation>
    <scope>NUCLEOTIDE SEQUENCE [LARGE SCALE GENOMIC DNA]</scope>
    <source>
        <strain evidence="3 4">TRM88003</strain>
    </source>
</reference>
<dbReference type="InterPro" id="IPR050272">
    <property type="entry name" value="Isochorismatase-like_hydrls"/>
</dbReference>
<keyword evidence="4" id="KW-1185">Reference proteome</keyword>
<comment type="caution">
    <text evidence="3">The sequence shown here is derived from an EMBL/GenBank/DDBJ whole genome shotgun (WGS) entry which is preliminary data.</text>
</comment>
<name>A0ABT1DE61_9ACTN</name>
<dbReference type="PANTHER" id="PTHR43540">
    <property type="entry name" value="PEROXYUREIDOACRYLATE/UREIDOACRYLATE AMIDOHYDROLASE-RELATED"/>
    <property type="match status" value="1"/>
</dbReference>
<evidence type="ECO:0000259" key="2">
    <source>
        <dbReference type="Pfam" id="PF00857"/>
    </source>
</evidence>
<dbReference type="Proteomes" id="UP001523369">
    <property type="component" value="Unassembled WGS sequence"/>
</dbReference>
<organism evidence="3 4">
    <name type="scientific">Paractinoplanes aksuensis</name>
    <dbReference type="NCBI Taxonomy" id="2939490"/>
    <lineage>
        <taxon>Bacteria</taxon>
        <taxon>Bacillati</taxon>
        <taxon>Actinomycetota</taxon>
        <taxon>Actinomycetes</taxon>
        <taxon>Micromonosporales</taxon>
        <taxon>Micromonosporaceae</taxon>
        <taxon>Paractinoplanes</taxon>
    </lineage>
</organism>
<gene>
    <name evidence="3" type="ORF">M1L60_00695</name>
</gene>
<dbReference type="Gene3D" id="3.40.50.850">
    <property type="entry name" value="Isochorismatase-like"/>
    <property type="match status" value="1"/>
</dbReference>
<dbReference type="RefSeq" id="WP_253235244.1">
    <property type="nucleotide sequence ID" value="NZ_JAMYJR010000001.1"/>
</dbReference>
<dbReference type="InterPro" id="IPR000868">
    <property type="entry name" value="Isochorismatase-like_dom"/>
</dbReference>
<dbReference type="SUPFAM" id="SSF52499">
    <property type="entry name" value="Isochorismatase-like hydrolases"/>
    <property type="match status" value="1"/>
</dbReference>
<accession>A0ABT1DE61</accession>
<evidence type="ECO:0000313" key="3">
    <source>
        <dbReference type="EMBL" id="MCO8269101.1"/>
    </source>
</evidence>
<proteinExistence type="predicted"/>
<dbReference type="PANTHER" id="PTHR43540:SF1">
    <property type="entry name" value="ISOCHORISMATASE HYDROLASE"/>
    <property type="match status" value="1"/>
</dbReference>